<reference evidence="1" key="1">
    <citation type="submission" date="2018-02" db="EMBL/GenBank/DDBJ databases">
        <authorList>
            <person name="Kim S.-K."/>
            <person name="Jung H.-I."/>
            <person name="Lee S.-W."/>
        </authorList>
    </citation>
    <scope>NUCLEOTIDE SEQUENCE</scope>
    <source>
        <strain evidence="1">SK3146</strain>
    </source>
</reference>
<keyword evidence="2" id="KW-1185">Reference proteome</keyword>
<dbReference type="Proteomes" id="UP001057134">
    <property type="component" value="Chromosome"/>
</dbReference>
<protein>
    <submittedName>
        <fullName evidence="1">Uncharacterized protein</fullName>
    </submittedName>
</protein>
<gene>
    <name evidence="1" type="ORF">SK3146_04689</name>
</gene>
<dbReference type="EMBL" id="CP027059">
    <property type="protein sequence ID" value="UQZ85400.1"/>
    <property type="molecule type" value="Genomic_DNA"/>
</dbReference>
<organism evidence="1 2">
    <name type="scientific">Paenibacillus konkukensis</name>
    <dbReference type="NCBI Taxonomy" id="2020716"/>
    <lineage>
        <taxon>Bacteria</taxon>
        <taxon>Bacillati</taxon>
        <taxon>Bacillota</taxon>
        <taxon>Bacilli</taxon>
        <taxon>Bacillales</taxon>
        <taxon>Paenibacillaceae</taxon>
        <taxon>Paenibacillus</taxon>
    </lineage>
</organism>
<proteinExistence type="predicted"/>
<name>A0ABY4RTP9_9BACL</name>
<accession>A0ABY4RTP9</accession>
<evidence type="ECO:0000313" key="1">
    <source>
        <dbReference type="EMBL" id="UQZ85400.1"/>
    </source>
</evidence>
<reference evidence="1" key="2">
    <citation type="journal article" date="2021" name="J Anim Sci Technol">
        <title>Complete genome sequence of Paenibacillus konkukensis sp. nov. SK3146 as a potential probiotic strain.</title>
        <authorList>
            <person name="Jung H.I."/>
            <person name="Park S."/>
            <person name="Niu K.M."/>
            <person name="Lee S.W."/>
            <person name="Kothari D."/>
            <person name="Yi K.J."/>
            <person name="Kim S.K."/>
        </authorList>
    </citation>
    <scope>NUCLEOTIDE SEQUENCE</scope>
    <source>
        <strain evidence="1">SK3146</strain>
    </source>
</reference>
<evidence type="ECO:0000313" key="2">
    <source>
        <dbReference type="Proteomes" id="UP001057134"/>
    </source>
</evidence>
<dbReference type="RefSeq" id="WP_249861037.1">
    <property type="nucleotide sequence ID" value="NZ_CP027059.1"/>
</dbReference>
<sequence length="179" mass="20683">MKDKDYKDIELLIEFMSLVSKYGRKRVENVVGILKDQQAIDQVVKMFSDSIGIFETHKASLNKTSIQPLTEEEKIADMIIRLLKKELKNNKRLDEVLGKYNSKLTLLKTRNDKLLAFRVYLGSINNHDLSLIYNELQEMNSNKITEVENKSDLSKWSDIITKKSNKTGNDNQNSLDEKA</sequence>